<evidence type="ECO:0000256" key="1">
    <source>
        <dbReference type="ARBA" id="ARBA00011982"/>
    </source>
</evidence>
<name>A0A2N9IYC7_FAGSY</name>
<gene>
    <name evidence="6" type="ORF">FSB_LOCUS57045</name>
</gene>
<evidence type="ECO:0000259" key="5">
    <source>
        <dbReference type="PROSITE" id="PS50104"/>
    </source>
</evidence>
<feature type="domain" description="TIR" evidence="5">
    <location>
        <begin position="11"/>
        <end position="159"/>
    </location>
</feature>
<dbReference type="PROSITE" id="PS50104">
    <property type="entry name" value="TIR"/>
    <property type="match status" value="1"/>
</dbReference>
<sequence>MTTASQMNRSWKYDAFLSFRGEDTRDRFTGHLENALLRKGIYHFKDDKGLKKGEEIHPALVKAIEESRFSLVVFSRNYAASIWCLNELVKIIECKQSRGQIIKPIFYDVEPSEVRNQNGFYGDALSKQEQEFKHNMEKVKKWREALTEAGNLSGWTIAG</sequence>
<dbReference type="Gene3D" id="3.40.50.10140">
    <property type="entry name" value="Toll/interleukin-1 receptor homology (TIR) domain"/>
    <property type="match status" value="1"/>
</dbReference>
<protein>
    <recommendedName>
        <fullName evidence="1">ADP-ribosyl cyclase/cyclic ADP-ribose hydrolase</fullName>
        <ecNumber evidence="1">3.2.2.6</ecNumber>
    </recommendedName>
</protein>
<dbReference type="AlphaFoldDB" id="A0A2N9IYC7"/>
<dbReference type="FunFam" id="3.40.50.10140:FF:000007">
    <property type="entry name" value="Disease resistance protein (TIR-NBS-LRR class)"/>
    <property type="match status" value="1"/>
</dbReference>
<dbReference type="EMBL" id="OIVN01006261">
    <property type="protein sequence ID" value="SPD29163.1"/>
    <property type="molecule type" value="Genomic_DNA"/>
</dbReference>
<dbReference type="PANTHER" id="PTHR32009">
    <property type="entry name" value="TMV RESISTANCE PROTEIN N-LIKE"/>
    <property type="match status" value="1"/>
</dbReference>
<dbReference type="Pfam" id="PF01582">
    <property type="entry name" value="TIR"/>
    <property type="match status" value="1"/>
</dbReference>
<dbReference type="SMART" id="SM00255">
    <property type="entry name" value="TIR"/>
    <property type="match status" value="1"/>
</dbReference>
<evidence type="ECO:0000256" key="4">
    <source>
        <dbReference type="ARBA" id="ARBA00047304"/>
    </source>
</evidence>
<evidence type="ECO:0000256" key="3">
    <source>
        <dbReference type="ARBA" id="ARBA00023027"/>
    </source>
</evidence>
<dbReference type="InterPro" id="IPR000157">
    <property type="entry name" value="TIR_dom"/>
</dbReference>
<dbReference type="InterPro" id="IPR035897">
    <property type="entry name" value="Toll_tir_struct_dom_sf"/>
</dbReference>
<evidence type="ECO:0000256" key="2">
    <source>
        <dbReference type="ARBA" id="ARBA00022801"/>
    </source>
</evidence>
<keyword evidence="2" id="KW-0378">Hydrolase</keyword>
<accession>A0A2N9IYC7</accession>
<dbReference type="GO" id="GO:0007165">
    <property type="term" value="P:signal transduction"/>
    <property type="evidence" value="ECO:0007669"/>
    <property type="project" value="InterPro"/>
</dbReference>
<dbReference type="GO" id="GO:0061809">
    <property type="term" value="F:NAD+ nucleosidase activity, cyclic ADP-ribose generating"/>
    <property type="evidence" value="ECO:0007669"/>
    <property type="project" value="UniProtKB-EC"/>
</dbReference>
<proteinExistence type="predicted"/>
<organism evidence="6">
    <name type="scientific">Fagus sylvatica</name>
    <name type="common">Beechnut</name>
    <dbReference type="NCBI Taxonomy" id="28930"/>
    <lineage>
        <taxon>Eukaryota</taxon>
        <taxon>Viridiplantae</taxon>
        <taxon>Streptophyta</taxon>
        <taxon>Embryophyta</taxon>
        <taxon>Tracheophyta</taxon>
        <taxon>Spermatophyta</taxon>
        <taxon>Magnoliopsida</taxon>
        <taxon>eudicotyledons</taxon>
        <taxon>Gunneridae</taxon>
        <taxon>Pentapetalae</taxon>
        <taxon>rosids</taxon>
        <taxon>fabids</taxon>
        <taxon>Fagales</taxon>
        <taxon>Fagaceae</taxon>
        <taxon>Fagus</taxon>
    </lineage>
</organism>
<dbReference type="SUPFAM" id="SSF52200">
    <property type="entry name" value="Toll/Interleukin receptor TIR domain"/>
    <property type="match status" value="1"/>
</dbReference>
<dbReference type="EC" id="3.2.2.6" evidence="1"/>
<evidence type="ECO:0000313" key="6">
    <source>
        <dbReference type="EMBL" id="SPD29163.1"/>
    </source>
</evidence>
<dbReference type="PANTHER" id="PTHR32009:SF39">
    <property type="entry name" value="TIR DOMAIN-CONTAINING PROTEIN"/>
    <property type="match status" value="1"/>
</dbReference>
<comment type="catalytic activity">
    <reaction evidence="4">
        <text>NAD(+) + H2O = ADP-D-ribose + nicotinamide + H(+)</text>
        <dbReference type="Rhea" id="RHEA:16301"/>
        <dbReference type="ChEBI" id="CHEBI:15377"/>
        <dbReference type="ChEBI" id="CHEBI:15378"/>
        <dbReference type="ChEBI" id="CHEBI:17154"/>
        <dbReference type="ChEBI" id="CHEBI:57540"/>
        <dbReference type="ChEBI" id="CHEBI:57967"/>
        <dbReference type="EC" id="3.2.2.6"/>
    </reaction>
    <physiologicalReaction direction="left-to-right" evidence="4">
        <dbReference type="Rhea" id="RHEA:16302"/>
    </physiologicalReaction>
</comment>
<keyword evidence="3" id="KW-0520">NAD</keyword>
<reference evidence="6" key="1">
    <citation type="submission" date="2018-02" db="EMBL/GenBank/DDBJ databases">
        <authorList>
            <person name="Cohen D.B."/>
            <person name="Kent A.D."/>
        </authorList>
    </citation>
    <scope>NUCLEOTIDE SEQUENCE</scope>
</reference>